<dbReference type="Proteomes" id="UP000649739">
    <property type="component" value="Unassembled WGS sequence"/>
</dbReference>
<keyword evidence="2" id="KW-1003">Cell membrane</keyword>
<feature type="transmembrane region" description="Helical" evidence="6">
    <location>
        <begin position="44"/>
        <end position="63"/>
    </location>
</feature>
<reference evidence="8" key="1">
    <citation type="journal article" date="2014" name="Int. J. Syst. Evol. Microbiol.">
        <title>Complete genome sequence of Corynebacterium casei LMG S-19264T (=DSM 44701T), isolated from a smear-ripened cheese.</title>
        <authorList>
            <consortium name="US DOE Joint Genome Institute (JGI-PGF)"/>
            <person name="Walter F."/>
            <person name="Albersmeier A."/>
            <person name="Kalinowski J."/>
            <person name="Ruckert C."/>
        </authorList>
    </citation>
    <scope>NUCLEOTIDE SEQUENCE</scope>
    <source>
        <strain evidence="8">JCM 3090</strain>
    </source>
</reference>
<name>A0A8J3F8H0_9ACTN</name>
<accession>A0A8J3F8H0</accession>
<comment type="subcellular location">
    <subcellularLocation>
        <location evidence="1">Cell membrane</location>
        <topology evidence="1">Multi-pass membrane protein</topology>
    </subcellularLocation>
</comment>
<dbReference type="PANTHER" id="PTHR36115:SF6">
    <property type="entry name" value="PROLINE-RICH ANTIGEN HOMOLOG"/>
    <property type="match status" value="1"/>
</dbReference>
<keyword evidence="9" id="KW-1185">Reference proteome</keyword>
<dbReference type="GO" id="GO:0005886">
    <property type="term" value="C:plasma membrane"/>
    <property type="evidence" value="ECO:0007669"/>
    <property type="project" value="UniProtKB-SubCell"/>
</dbReference>
<organism evidence="8 9">
    <name type="scientific">Pilimelia anulata</name>
    <dbReference type="NCBI Taxonomy" id="53371"/>
    <lineage>
        <taxon>Bacteria</taxon>
        <taxon>Bacillati</taxon>
        <taxon>Actinomycetota</taxon>
        <taxon>Actinomycetes</taxon>
        <taxon>Micromonosporales</taxon>
        <taxon>Micromonosporaceae</taxon>
        <taxon>Pilimelia</taxon>
    </lineage>
</organism>
<dbReference type="Pfam" id="PF06271">
    <property type="entry name" value="RDD"/>
    <property type="match status" value="1"/>
</dbReference>
<reference evidence="8" key="2">
    <citation type="submission" date="2020-09" db="EMBL/GenBank/DDBJ databases">
        <authorList>
            <person name="Sun Q."/>
            <person name="Ohkuma M."/>
        </authorList>
    </citation>
    <scope>NUCLEOTIDE SEQUENCE</scope>
    <source>
        <strain evidence="8">JCM 3090</strain>
    </source>
</reference>
<evidence type="ECO:0000256" key="6">
    <source>
        <dbReference type="SAM" id="Phobius"/>
    </source>
</evidence>
<evidence type="ECO:0000313" key="9">
    <source>
        <dbReference type="Proteomes" id="UP000649739"/>
    </source>
</evidence>
<comment type="caution">
    <text evidence="8">The sequence shown here is derived from an EMBL/GenBank/DDBJ whole genome shotgun (WGS) entry which is preliminary data.</text>
</comment>
<dbReference type="EMBL" id="BMQB01000003">
    <property type="protein sequence ID" value="GGJ89156.1"/>
    <property type="molecule type" value="Genomic_DNA"/>
</dbReference>
<evidence type="ECO:0000256" key="5">
    <source>
        <dbReference type="ARBA" id="ARBA00023136"/>
    </source>
</evidence>
<feature type="transmembrane region" description="Helical" evidence="6">
    <location>
        <begin position="12"/>
        <end position="32"/>
    </location>
</feature>
<feature type="domain" description="RDD" evidence="7">
    <location>
        <begin position="6"/>
        <end position="134"/>
    </location>
</feature>
<dbReference type="InterPro" id="IPR010432">
    <property type="entry name" value="RDD"/>
</dbReference>
<protein>
    <recommendedName>
        <fullName evidence="7">RDD domain-containing protein</fullName>
    </recommendedName>
</protein>
<gene>
    <name evidence="8" type="ORF">GCM10010123_18380</name>
</gene>
<sequence>MQMNFANWGQRVGAYLIDQVAVSVPSIIGSLVQAATMEDGRPTGTGIAVSTIGSLITLGLWIFNRVIKQGRTGQSWGKGVLGIKLIREDNGQPVGPGLAFGRDVAHLIDAIICYIGFLFPLWDAKRQTIADKIVRTVVVSA</sequence>
<proteinExistence type="predicted"/>
<keyword evidence="5 6" id="KW-0472">Membrane</keyword>
<dbReference type="AlphaFoldDB" id="A0A8J3F8H0"/>
<evidence type="ECO:0000256" key="1">
    <source>
        <dbReference type="ARBA" id="ARBA00004651"/>
    </source>
</evidence>
<evidence type="ECO:0000259" key="7">
    <source>
        <dbReference type="Pfam" id="PF06271"/>
    </source>
</evidence>
<evidence type="ECO:0000313" key="8">
    <source>
        <dbReference type="EMBL" id="GGJ89156.1"/>
    </source>
</evidence>
<dbReference type="PANTHER" id="PTHR36115">
    <property type="entry name" value="PROLINE-RICH ANTIGEN HOMOLOG-RELATED"/>
    <property type="match status" value="1"/>
</dbReference>
<evidence type="ECO:0000256" key="4">
    <source>
        <dbReference type="ARBA" id="ARBA00022989"/>
    </source>
</evidence>
<keyword evidence="4 6" id="KW-1133">Transmembrane helix</keyword>
<dbReference type="InterPro" id="IPR051791">
    <property type="entry name" value="Pra-immunoreactive"/>
</dbReference>
<evidence type="ECO:0000256" key="3">
    <source>
        <dbReference type="ARBA" id="ARBA00022692"/>
    </source>
</evidence>
<keyword evidence="3 6" id="KW-0812">Transmembrane</keyword>
<evidence type="ECO:0000256" key="2">
    <source>
        <dbReference type="ARBA" id="ARBA00022475"/>
    </source>
</evidence>